<keyword evidence="5" id="KW-1185">Reference proteome</keyword>
<name>A0AAV6UUW0_9ARAC</name>
<keyword evidence="2" id="KW-0812">Transmembrane</keyword>
<feature type="compositionally biased region" description="Low complexity" evidence="1">
    <location>
        <begin position="1763"/>
        <end position="1776"/>
    </location>
</feature>
<feature type="compositionally biased region" description="Polar residues" evidence="1">
    <location>
        <begin position="1616"/>
        <end position="1648"/>
    </location>
</feature>
<feature type="region of interest" description="Disordered" evidence="1">
    <location>
        <begin position="1607"/>
        <end position="1648"/>
    </location>
</feature>
<keyword evidence="3" id="KW-0732">Signal</keyword>
<organism evidence="4 5">
    <name type="scientific">Oedothorax gibbosus</name>
    <dbReference type="NCBI Taxonomy" id="931172"/>
    <lineage>
        <taxon>Eukaryota</taxon>
        <taxon>Metazoa</taxon>
        <taxon>Ecdysozoa</taxon>
        <taxon>Arthropoda</taxon>
        <taxon>Chelicerata</taxon>
        <taxon>Arachnida</taxon>
        <taxon>Araneae</taxon>
        <taxon>Araneomorphae</taxon>
        <taxon>Entelegynae</taxon>
        <taxon>Araneoidea</taxon>
        <taxon>Linyphiidae</taxon>
        <taxon>Erigoninae</taxon>
        <taxon>Oedothorax</taxon>
    </lineage>
</organism>
<keyword evidence="2" id="KW-1133">Transmembrane helix</keyword>
<evidence type="ECO:0000313" key="5">
    <source>
        <dbReference type="Proteomes" id="UP000827092"/>
    </source>
</evidence>
<feature type="chain" id="PRO_5043888129" evidence="3">
    <location>
        <begin position="28"/>
        <end position="2060"/>
    </location>
</feature>
<feature type="transmembrane region" description="Helical" evidence="2">
    <location>
        <begin position="1926"/>
        <end position="1949"/>
    </location>
</feature>
<proteinExistence type="predicted"/>
<feature type="region of interest" description="Disordered" evidence="1">
    <location>
        <begin position="1286"/>
        <end position="1370"/>
    </location>
</feature>
<sequence>MHAIAKRIYTTALLLFLIPLLIGHLLATRHRTSPGYQLSMRHKHDVSYPLCHAWEVFCKKKTGEDQQKLILQSKLFTSLFYFHSNICEKHRTPISRELTESIVRENGFKKSSKIPLKKNERFYSLIESANNKNFRIKPDSKAESKKEFKRAVNTIDFSNHRSKPKYGPAFPIPEINIDDIKTQTNQDGVDTASFDYPSINKNIGDLNILKNKPSIPQILIRPEKVDDSFKTYESTSTDKTDLLTKNLNADDHENLNIPQYNGATLYSFTTSPMRDLDLTNRKTDKGNPEIKNARDFFPLKINTNHAVVLTNLLSSSSPELVSVSVNQELLNGKTYLNTPHPSFINNKIKENESSTETNTSIASDNNQYNSINKDVIRNFSVGTHLLSTISVPLNAVTSENKTENGTTKNTLEINNRNNKFDAREPRPSIKQNNHISENSESINVKFTIDYGGSPNYRKQETSIPYNSKGLQSKDTLKWNSGDITRVKVNLATDLSTHANVIYQTPKYDYFNSLYGTTAEYKDKLDSADYRSNPQNVLSSKLNFEKDENELFETRENNGILLFPSKPYKVSDHLKGSYSFHVIPTLSSFNNFETISTNGFVSEIENSQVKTESLFLTSFFKNENNFDESYDYSIISSTKVYTDIINDASTTIHLDYETRIFNSKIHQNTEREYRDFPHSIESVNSELIINTKVEDEGYDYSIIHVIPTLSSFNETNFQTVSTNAFVSEIENSKLKTDSLSLTNFYKNENDFDEGYDYSIISPTKVYTDIINDASTTIHLDYETRIFNSKIHQNTERVYRDFPHSIESVNSELIINTKVEDEGYNYSIIHAIPTLSSFNEANFQAVSTNAFVSEIENSKLKTDSLSLTNFYKNENDFDEGYDYSIISPTKVYTDINNDASTTIHLDYETRIFNSKIHQNTERVYRDFLHSIESVNSELIINMTVEVEDSAKDSATQSVQHSPKSPFENKISQSFKVNNDNTIYSNNENNIKRSFSFERNSFGAENIVLSSVIKTTDLKSELLFPTQSYYNTEDNNKMPMSSAFKYFKTPTKTANTFSFSKIRSSINSDDYFYKSYTNYKESEYYSTSSHLVLFTESREYTFAPMQTENYLKFRTEREIESSSDGQHHFITEISSGNEIRKTAIDTEATEQGIENSLSRNPTIKTNNSYNRQISMTERNLGAREYKIQASAVNHLNVDKTNYADDQIIRTKKYLEATEREIEISAANDHDLYVKNSSADHNIRTEIDFEGTEQEVRTLVASDSNVYYESTPDKQILRTETDFETTEQEFKFLPADDQNVDDGNSSDEEIVRTERDLNAIEREEKTSPDDDQNIDDGNSSDEEIVRTERDLNSVEREEKTSPDDDQNMNVKKPSDDEFVTEKYLETENALNPTININVDVELNSEPVIQPGVEYVPSVEYVSQPSGSTNTLESNENPILTINRKPETIGSNLGISTEFQIGSDFDISSQTVPGELHKTAGTIIPNVNLEISKPIYGIDSTLGIKNNVDAQVSGGININGEGVTVDTNFKVSKAGSDFNPQLLPEELRNTASISIPSVNLDISPAKNSYGIDSKLGIGNSVNIQVGGGINLDGNGVSLDTDVKLGEDSSNINGNIDINLASDPSAQRSSSPENRGSSVNEMSANEESVTEETLLSNEVSIAPSTKLFDENKVTTQVILPSITKQIPMADTPEIILNSNDEDEDISYQATEVINAENTISTIISTKKLIPIEATENVPDAQKAETTNYKNILSTTSTGNVFNSEASTESLSPSVPSNVVLNSAPGRNQRDSESSVTTSRVQSTVAATTEIPVIPFHFTIDADYDEVVGTRKTEFEESLTKQLGVAMRVPLNCIQNLEVKKGSIEVNFDLSPNSDHGHLADEKALKAAAEELKRLIDNGQLNVNDLNGNTMVVVPLDPPTKPPPTNSMEHTTLILGVIIGAFILIVIVVAITAIIVKRKSIEDQNRLTPIEEARSKLPSYREIQFQEALFMKGPKGQQKLMFGKYCYNTGQWVGPGPEPMLFQAPESVVYRPPTDSEIRQTPRPPTSVRERLKQNWEVDWDSMVSSR</sequence>
<comment type="caution">
    <text evidence="4">The sequence shown here is derived from an EMBL/GenBank/DDBJ whole genome shotgun (WGS) entry which is preliminary data.</text>
</comment>
<feature type="compositionally biased region" description="Acidic residues" evidence="1">
    <location>
        <begin position="1325"/>
        <end position="1338"/>
    </location>
</feature>
<feature type="compositionally biased region" description="Basic and acidic residues" evidence="1">
    <location>
        <begin position="1305"/>
        <end position="1324"/>
    </location>
</feature>
<reference evidence="4 5" key="1">
    <citation type="journal article" date="2022" name="Nat. Ecol. Evol.">
        <title>A masculinizing supergene underlies an exaggerated male reproductive morph in a spider.</title>
        <authorList>
            <person name="Hendrickx F."/>
            <person name="De Corte Z."/>
            <person name="Sonet G."/>
            <person name="Van Belleghem S.M."/>
            <person name="Kostlbacher S."/>
            <person name="Vangestel C."/>
        </authorList>
    </citation>
    <scope>NUCLEOTIDE SEQUENCE [LARGE SCALE GENOMIC DNA]</scope>
    <source>
        <strain evidence="4">W744_W776</strain>
    </source>
</reference>
<evidence type="ECO:0000313" key="4">
    <source>
        <dbReference type="EMBL" id="KAG8187979.1"/>
    </source>
</evidence>
<accession>A0AAV6UUW0</accession>
<gene>
    <name evidence="4" type="ORF">JTE90_025747</name>
</gene>
<evidence type="ECO:0000256" key="1">
    <source>
        <dbReference type="SAM" id="MobiDB-lite"/>
    </source>
</evidence>
<protein>
    <submittedName>
        <fullName evidence="4">Uncharacterized protein</fullName>
    </submittedName>
</protein>
<feature type="compositionally biased region" description="Basic and acidic residues" evidence="1">
    <location>
        <begin position="1339"/>
        <end position="1358"/>
    </location>
</feature>
<dbReference type="Proteomes" id="UP000827092">
    <property type="component" value="Unassembled WGS sequence"/>
</dbReference>
<evidence type="ECO:0000256" key="3">
    <source>
        <dbReference type="SAM" id="SignalP"/>
    </source>
</evidence>
<feature type="compositionally biased region" description="Acidic residues" evidence="1">
    <location>
        <begin position="1294"/>
        <end position="1304"/>
    </location>
</feature>
<feature type="region of interest" description="Disordered" evidence="1">
    <location>
        <begin position="1757"/>
        <end position="1795"/>
    </location>
</feature>
<dbReference type="EMBL" id="JAFNEN010000253">
    <property type="protein sequence ID" value="KAG8187979.1"/>
    <property type="molecule type" value="Genomic_DNA"/>
</dbReference>
<evidence type="ECO:0000256" key="2">
    <source>
        <dbReference type="SAM" id="Phobius"/>
    </source>
</evidence>
<keyword evidence="2" id="KW-0472">Membrane</keyword>
<feature type="signal peptide" evidence="3">
    <location>
        <begin position="1"/>
        <end position="27"/>
    </location>
</feature>